<evidence type="ECO:0000256" key="1">
    <source>
        <dbReference type="SAM" id="MobiDB-lite"/>
    </source>
</evidence>
<feature type="region of interest" description="Disordered" evidence="1">
    <location>
        <begin position="36"/>
        <end position="73"/>
    </location>
</feature>
<comment type="caution">
    <text evidence="2">The sequence shown here is derived from an EMBL/GenBank/DDBJ whole genome shotgun (WGS) entry which is preliminary data.</text>
</comment>
<evidence type="ECO:0000313" key="2">
    <source>
        <dbReference type="EMBL" id="RXN36799.1"/>
    </source>
</evidence>
<protein>
    <submittedName>
        <fullName evidence="2">Pleckstrin homology-like domain family B member 3 isoform X2</fullName>
    </submittedName>
</protein>
<dbReference type="Proteomes" id="UP000290572">
    <property type="component" value="Unassembled WGS sequence"/>
</dbReference>
<organism evidence="2 3">
    <name type="scientific">Labeo rohita</name>
    <name type="common">Indian major carp</name>
    <name type="synonym">Cyprinus rohita</name>
    <dbReference type="NCBI Taxonomy" id="84645"/>
    <lineage>
        <taxon>Eukaryota</taxon>
        <taxon>Metazoa</taxon>
        <taxon>Chordata</taxon>
        <taxon>Craniata</taxon>
        <taxon>Vertebrata</taxon>
        <taxon>Euteleostomi</taxon>
        <taxon>Actinopterygii</taxon>
        <taxon>Neopterygii</taxon>
        <taxon>Teleostei</taxon>
        <taxon>Ostariophysi</taxon>
        <taxon>Cypriniformes</taxon>
        <taxon>Cyprinidae</taxon>
        <taxon>Labeoninae</taxon>
        <taxon>Labeonini</taxon>
        <taxon>Labeo</taxon>
    </lineage>
</organism>
<keyword evidence="3" id="KW-1185">Reference proteome</keyword>
<accession>A0A498NYR0</accession>
<reference evidence="2 3" key="1">
    <citation type="submission" date="2018-03" db="EMBL/GenBank/DDBJ databases">
        <title>Draft genome sequence of Rohu Carp (Labeo rohita).</title>
        <authorList>
            <person name="Das P."/>
            <person name="Kushwaha B."/>
            <person name="Joshi C.G."/>
            <person name="Kumar D."/>
            <person name="Nagpure N.S."/>
            <person name="Sahoo L."/>
            <person name="Das S.P."/>
            <person name="Bit A."/>
            <person name="Patnaik S."/>
            <person name="Meher P.K."/>
            <person name="Jayasankar P."/>
            <person name="Koringa P.G."/>
            <person name="Patel N.V."/>
            <person name="Hinsu A.T."/>
            <person name="Kumar R."/>
            <person name="Pandey M."/>
            <person name="Agarwal S."/>
            <person name="Srivastava S."/>
            <person name="Singh M."/>
            <person name="Iquebal M.A."/>
            <person name="Jaiswal S."/>
            <person name="Angadi U.B."/>
            <person name="Kumar N."/>
            <person name="Raza M."/>
            <person name="Shah T.M."/>
            <person name="Rai A."/>
            <person name="Jena J.K."/>
        </authorList>
    </citation>
    <scope>NUCLEOTIDE SEQUENCE [LARGE SCALE GENOMIC DNA]</scope>
    <source>
        <strain evidence="2">DASCIFA01</strain>
        <tissue evidence="2">Testis</tissue>
    </source>
</reference>
<dbReference type="EMBL" id="QBIY01007051">
    <property type="protein sequence ID" value="RXN36799.1"/>
    <property type="molecule type" value="Genomic_DNA"/>
</dbReference>
<sequence>MDLVCNVWFGVQEKDVLEATVRAFEDMEFHVLELESGVEDEREGEDGESETVIEREITRVQHTRNASQSHRIC</sequence>
<feature type="compositionally biased region" description="Acidic residues" evidence="1">
    <location>
        <begin position="36"/>
        <end position="51"/>
    </location>
</feature>
<gene>
    <name evidence="2" type="ORF">ROHU_002630</name>
</gene>
<dbReference type="AlphaFoldDB" id="A0A498NYR0"/>
<feature type="compositionally biased region" description="Polar residues" evidence="1">
    <location>
        <begin position="63"/>
        <end position="73"/>
    </location>
</feature>
<name>A0A498NYR0_LABRO</name>
<evidence type="ECO:0000313" key="3">
    <source>
        <dbReference type="Proteomes" id="UP000290572"/>
    </source>
</evidence>
<proteinExistence type="predicted"/>